<feature type="compositionally biased region" description="Low complexity" evidence="1">
    <location>
        <begin position="36"/>
        <end position="50"/>
    </location>
</feature>
<organism evidence="2">
    <name type="scientific">Zea mays</name>
    <name type="common">Maize</name>
    <dbReference type="NCBI Taxonomy" id="4577"/>
    <lineage>
        <taxon>Eukaryota</taxon>
        <taxon>Viridiplantae</taxon>
        <taxon>Streptophyta</taxon>
        <taxon>Embryophyta</taxon>
        <taxon>Tracheophyta</taxon>
        <taxon>Spermatophyta</taxon>
        <taxon>Magnoliopsida</taxon>
        <taxon>Liliopsida</taxon>
        <taxon>Poales</taxon>
        <taxon>Poaceae</taxon>
        <taxon>PACMAD clade</taxon>
        <taxon>Panicoideae</taxon>
        <taxon>Andropogonodae</taxon>
        <taxon>Andropogoneae</taxon>
        <taxon>Tripsacinae</taxon>
        <taxon>Zea</taxon>
    </lineage>
</organism>
<gene>
    <name evidence="2" type="ORF">Zm00014a_028089</name>
</gene>
<comment type="caution">
    <text evidence="2">The sequence shown here is derived from an EMBL/GenBank/DDBJ whole genome shotgun (WGS) entry which is preliminary data.</text>
</comment>
<protein>
    <submittedName>
        <fullName evidence="2">Uncharacterized protein</fullName>
    </submittedName>
</protein>
<dbReference type="AlphaFoldDB" id="A0A3L6ETX7"/>
<evidence type="ECO:0000256" key="1">
    <source>
        <dbReference type="SAM" id="MobiDB-lite"/>
    </source>
</evidence>
<proteinExistence type="predicted"/>
<name>A0A3L6ETX7_MAIZE</name>
<reference evidence="2" key="1">
    <citation type="journal article" date="2018" name="Nat. Genet.">
        <title>Extensive intraspecific gene order and gene structural variations between Mo17 and other maize genomes.</title>
        <authorList>
            <person name="Sun S."/>
            <person name="Zhou Y."/>
            <person name="Chen J."/>
            <person name="Shi J."/>
            <person name="Zhao H."/>
            <person name="Zhao H."/>
            <person name="Song W."/>
            <person name="Zhang M."/>
            <person name="Cui Y."/>
            <person name="Dong X."/>
            <person name="Liu H."/>
            <person name="Ma X."/>
            <person name="Jiao Y."/>
            <person name="Wang B."/>
            <person name="Wei X."/>
            <person name="Stein J.C."/>
            <person name="Glaubitz J.C."/>
            <person name="Lu F."/>
            <person name="Yu G."/>
            <person name="Liang C."/>
            <person name="Fengler K."/>
            <person name="Li B."/>
            <person name="Rafalski A."/>
            <person name="Schnable P.S."/>
            <person name="Ware D.H."/>
            <person name="Buckler E.S."/>
            <person name="Lai J."/>
        </authorList>
    </citation>
    <scope>NUCLEOTIDE SEQUENCE [LARGE SCALE GENOMIC DNA]</scope>
    <source>
        <tissue evidence="2">Seedling</tissue>
    </source>
</reference>
<dbReference type="EMBL" id="NCVQ01000006">
    <property type="protein sequence ID" value="PWZ24320.1"/>
    <property type="molecule type" value="Genomic_DNA"/>
</dbReference>
<dbReference type="Proteomes" id="UP000251960">
    <property type="component" value="Chromosome 5"/>
</dbReference>
<evidence type="ECO:0000313" key="2">
    <source>
        <dbReference type="EMBL" id="PWZ24320.1"/>
    </source>
</evidence>
<sequence length="50" mass="5420">MGGSLPVLGRWVKLLTRAVLPRRRHNAGEQSPPPGTTTRRIPRSPAALPP</sequence>
<feature type="region of interest" description="Disordered" evidence="1">
    <location>
        <begin position="21"/>
        <end position="50"/>
    </location>
</feature>
<accession>A0A3L6ETX7</accession>